<dbReference type="InterPro" id="IPR006612">
    <property type="entry name" value="THAP_Znf"/>
</dbReference>
<keyword evidence="11" id="KW-0131">Cell cycle</keyword>
<comment type="caution">
    <text evidence="14">The sequence shown here is derived from an EMBL/GenBank/DDBJ whole genome shotgun (WGS) entry which is preliminary data.</text>
</comment>
<feature type="domain" description="THAP-type" evidence="13">
    <location>
        <begin position="4"/>
        <end position="63"/>
    </location>
</feature>
<comment type="similarity">
    <text evidence="2">Belongs to the THAP1 family.</text>
</comment>
<evidence type="ECO:0000256" key="1">
    <source>
        <dbReference type="ARBA" id="ARBA00004642"/>
    </source>
</evidence>
<evidence type="ECO:0000256" key="2">
    <source>
        <dbReference type="ARBA" id="ARBA00006177"/>
    </source>
</evidence>
<dbReference type="PANTHER" id="PTHR46600">
    <property type="entry name" value="THAP DOMAIN-CONTAINING"/>
    <property type="match status" value="1"/>
</dbReference>
<proteinExistence type="inferred from homology"/>
<keyword evidence="10" id="KW-0539">Nucleus</keyword>
<keyword evidence="4" id="KW-0863">Zinc-finger</keyword>
<dbReference type="EMBL" id="JAOYFB010000038">
    <property type="protein sequence ID" value="KAK4027845.1"/>
    <property type="molecule type" value="Genomic_DNA"/>
</dbReference>
<keyword evidence="15" id="KW-1185">Reference proteome</keyword>
<evidence type="ECO:0000256" key="11">
    <source>
        <dbReference type="ARBA" id="ARBA00023306"/>
    </source>
</evidence>
<dbReference type="Pfam" id="PF05485">
    <property type="entry name" value="THAP"/>
    <property type="match status" value="1"/>
</dbReference>
<keyword evidence="3" id="KW-0479">Metal-binding</keyword>
<evidence type="ECO:0000313" key="14">
    <source>
        <dbReference type="EMBL" id="KAK4027845.1"/>
    </source>
</evidence>
<evidence type="ECO:0000256" key="4">
    <source>
        <dbReference type="ARBA" id="ARBA00022771"/>
    </source>
</evidence>
<accession>A0ABR0ARX2</accession>
<keyword evidence="6" id="KW-0805">Transcription regulation</keyword>
<gene>
    <name evidence="14" type="ORF">OUZ56_016986</name>
</gene>
<dbReference type="Proteomes" id="UP001234178">
    <property type="component" value="Unassembled WGS sequence"/>
</dbReference>
<dbReference type="InterPro" id="IPR026516">
    <property type="entry name" value="THAP1/10"/>
</dbReference>
<feature type="region of interest" description="Disordered" evidence="12">
    <location>
        <begin position="91"/>
        <end position="112"/>
    </location>
</feature>
<evidence type="ECO:0000256" key="3">
    <source>
        <dbReference type="ARBA" id="ARBA00022723"/>
    </source>
</evidence>
<dbReference type="Gene3D" id="6.20.210.20">
    <property type="entry name" value="THAP domain"/>
    <property type="match status" value="1"/>
</dbReference>
<evidence type="ECO:0000256" key="6">
    <source>
        <dbReference type="ARBA" id="ARBA00023015"/>
    </source>
</evidence>
<sequence length="255" mass="28996">MVVPKTSLSKWQELIPCSNLTSTSRICSRHFDESDFKSGIEIFNVFHPLKRRNLNAGAIPKHFLINDTSSRQAMQNVDGFKWRNNLNVEANASNASVRKRPKVDKTPTTSKRKKFYSTEPSMEVTSTIQETIDIHQAVEEAIFDPLRDVMNENVAVAVEVNPTNARMRHPDSLIKLFKQYPNLPKDKEVNASLADREWRSHSYLEPILLQCHSEDEHWGVNEDHSASNVLIKKALIDKVKSVKANLPIPDQAQGL</sequence>
<name>A0ABR0ARX2_9CRUS</name>
<keyword evidence="5" id="KW-0862">Zinc</keyword>
<evidence type="ECO:0000256" key="8">
    <source>
        <dbReference type="ARBA" id="ARBA00023125"/>
    </source>
</evidence>
<evidence type="ECO:0000256" key="5">
    <source>
        <dbReference type="ARBA" id="ARBA00022833"/>
    </source>
</evidence>
<dbReference type="PANTHER" id="PTHR46600:SF1">
    <property type="entry name" value="THAP DOMAIN-CONTAINING PROTEIN 1"/>
    <property type="match status" value="1"/>
</dbReference>
<reference evidence="14 15" key="1">
    <citation type="journal article" date="2023" name="Nucleic Acids Res.">
        <title>The hologenome of Daphnia magna reveals possible DNA methylation and microbiome-mediated evolution of the host genome.</title>
        <authorList>
            <person name="Chaturvedi A."/>
            <person name="Li X."/>
            <person name="Dhandapani V."/>
            <person name="Marshall H."/>
            <person name="Kissane S."/>
            <person name="Cuenca-Cambronero M."/>
            <person name="Asole G."/>
            <person name="Calvet F."/>
            <person name="Ruiz-Romero M."/>
            <person name="Marangio P."/>
            <person name="Guigo R."/>
            <person name="Rago D."/>
            <person name="Mirbahai L."/>
            <person name="Eastwood N."/>
            <person name="Colbourne J.K."/>
            <person name="Zhou J."/>
            <person name="Mallon E."/>
            <person name="Orsini L."/>
        </authorList>
    </citation>
    <scope>NUCLEOTIDE SEQUENCE [LARGE SCALE GENOMIC DNA]</scope>
    <source>
        <strain evidence="14">LRV0_1</strain>
    </source>
</reference>
<evidence type="ECO:0000313" key="15">
    <source>
        <dbReference type="Proteomes" id="UP001234178"/>
    </source>
</evidence>
<keyword evidence="8" id="KW-0238">DNA-binding</keyword>
<protein>
    <recommendedName>
        <fullName evidence="13">THAP-type domain-containing protein</fullName>
    </recommendedName>
</protein>
<keyword evidence="9" id="KW-0804">Transcription</keyword>
<evidence type="ECO:0000256" key="7">
    <source>
        <dbReference type="ARBA" id="ARBA00023054"/>
    </source>
</evidence>
<comment type="subcellular location">
    <subcellularLocation>
        <location evidence="1">Nucleus</location>
        <location evidence="1">Nucleoplasm</location>
    </subcellularLocation>
</comment>
<evidence type="ECO:0000256" key="9">
    <source>
        <dbReference type="ARBA" id="ARBA00023163"/>
    </source>
</evidence>
<organism evidence="14 15">
    <name type="scientific">Daphnia magna</name>
    <dbReference type="NCBI Taxonomy" id="35525"/>
    <lineage>
        <taxon>Eukaryota</taxon>
        <taxon>Metazoa</taxon>
        <taxon>Ecdysozoa</taxon>
        <taxon>Arthropoda</taxon>
        <taxon>Crustacea</taxon>
        <taxon>Branchiopoda</taxon>
        <taxon>Diplostraca</taxon>
        <taxon>Cladocera</taxon>
        <taxon>Anomopoda</taxon>
        <taxon>Daphniidae</taxon>
        <taxon>Daphnia</taxon>
    </lineage>
</organism>
<dbReference type="InterPro" id="IPR038441">
    <property type="entry name" value="THAP_Znf_sf"/>
</dbReference>
<evidence type="ECO:0000256" key="12">
    <source>
        <dbReference type="SAM" id="MobiDB-lite"/>
    </source>
</evidence>
<evidence type="ECO:0000256" key="10">
    <source>
        <dbReference type="ARBA" id="ARBA00023242"/>
    </source>
</evidence>
<evidence type="ECO:0000259" key="13">
    <source>
        <dbReference type="Pfam" id="PF05485"/>
    </source>
</evidence>
<keyword evidence="7" id="KW-0175">Coiled coil</keyword>
<dbReference type="SUPFAM" id="SSF57716">
    <property type="entry name" value="Glucocorticoid receptor-like (DNA-binding domain)"/>
    <property type="match status" value="1"/>
</dbReference>